<name>A0A1H7GUP0_9PROT</name>
<dbReference type="RefSeq" id="WP_090826498.1">
    <property type="nucleotide sequence ID" value="NZ_FOBH01000001.1"/>
</dbReference>
<dbReference type="PANTHER" id="PTHR10569">
    <property type="entry name" value="GLYCOGEN DEBRANCHING ENZYME"/>
    <property type="match status" value="1"/>
</dbReference>
<dbReference type="InterPro" id="IPR012341">
    <property type="entry name" value="6hp_glycosidase-like_sf"/>
</dbReference>
<dbReference type="InterPro" id="IPR010401">
    <property type="entry name" value="AGL/Gdb1"/>
</dbReference>
<dbReference type="Pfam" id="PF12439">
    <property type="entry name" value="GDE_N"/>
    <property type="match status" value="1"/>
</dbReference>
<dbReference type="STRING" id="1233.SAMN05216387_101389"/>
<feature type="domain" description="Glycogen debranching enzyme C-terminal" evidence="1">
    <location>
        <begin position="321"/>
        <end position="670"/>
    </location>
</feature>
<gene>
    <name evidence="3" type="ORF">SAMN05216387_101389</name>
</gene>
<dbReference type="Proteomes" id="UP000198620">
    <property type="component" value="Unassembled WGS sequence"/>
</dbReference>
<dbReference type="InterPro" id="IPR008928">
    <property type="entry name" value="6-hairpin_glycosidase_sf"/>
</dbReference>
<feature type="domain" description="Glycogen debranching enzyme bacterial and archaeal type N-terminal" evidence="2">
    <location>
        <begin position="23"/>
        <end position="236"/>
    </location>
</feature>
<keyword evidence="4" id="KW-1185">Reference proteome</keyword>
<dbReference type="PANTHER" id="PTHR10569:SF2">
    <property type="entry name" value="GLYCOGEN DEBRANCHING ENZYME"/>
    <property type="match status" value="1"/>
</dbReference>
<dbReference type="Gene3D" id="1.50.10.10">
    <property type="match status" value="1"/>
</dbReference>
<dbReference type="SUPFAM" id="SSF48208">
    <property type="entry name" value="Six-hairpin glycosidases"/>
    <property type="match status" value="1"/>
</dbReference>
<dbReference type="GO" id="GO:0005980">
    <property type="term" value="P:glycogen catabolic process"/>
    <property type="evidence" value="ECO:0007669"/>
    <property type="project" value="InterPro"/>
</dbReference>
<dbReference type="FunFam" id="1.50.10.10:FF:000073">
    <property type="entry name" value="Glycogen debranching enzyme, hypothetical (TreX-like)"/>
    <property type="match status" value="1"/>
</dbReference>
<accession>A0A1H7GUP0</accession>
<sequence>MEPPDIIRFGRATCCDLEQASRREWWLADGLGGYAGGTIAQCLTRRYHGLLIAPAETSLERRLIFVKADATLHDSERSWPLFTNCWGSGAVEPKGLIHIESFQLDGSIPVWRFAIDDLILEQCIWMEQDQHTTCIAWRLAHALERPVYLGIDLLINNRSHHRDNISHEFSPAIEGDERHISVRHAGDAALHFYADGGQLFERYQWIDDFYLAREHERGLGDRDAHLCAAHMRLPLSVNWNGLVATRAAAPQPHLSELLRRRRAHDVSRLMTAAVDAPELRGAPCWVRQLVLAADNFLIIRPAPRQESSGKEDQERPGQQLGQRGELIIAGYPWFGEWGRDTMIALPGLLLATGRHASARNILAAYARFADRGMLPNTLPDEGGQPQYNTVDAALWYFEAWRAYISVSHDVVTLREFYPLLQEMVDWHVRGTRHSIGADPDDGLLRVGEPGLQLTWMDAKVGDCVVTPRHGKPVEINALWFNALTCMMQFSQLIGKKSDVYKTLAGQARKGFQRFLKPEGGLYDVLDGPEGNDASIRPNQILAVTLHYSPLSPSAQALVLAEARRHLLTSYGLRSLAAEHPGYRPHYEGGVRERDTAYHQGTAWSWLLPHYAMAEYRVTGNADLAQSRLAPMRDHLLDAGLGTISEIFDGEPPHEPRGAPSQAWSVAGILEAWVKLERVRRAAKQKEED</sequence>
<dbReference type="GO" id="GO:0004135">
    <property type="term" value="F:amylo-alpha-1,6-glucosidase activity"/>
    <property type="evidence" value="ECO:0007669"/>
    <property type="project" value="InterPro"/>
</dbReference>
<organism evidence="3 4">
    <name type="scientific">Nitrosovibrio tenuis</name>
    <dbReference type="NCBI Taxonomy" id="1233"/>
    <lineage>
        <taxon>Bacteria</taxon>
        <taxon>Pseudomonadati</taxon>
        <taxon>Pseudomonadota</taxon>
        <taxon>Betaproteobacteria</taxon>
        <taxon>Nitrosomonadales</taxon>
        <taxon>Nitrosomonadaceae</taxon>
        <taxon>Nitrosovibrio</taxon>
    </lineage>
</organism>
<protein>
    <submittedName>
        <fullName evidence="3">4-alpha-glucanotransferase</fullName>
    </submittedName>
</protein>
<proteinExistence type="predicted"/>
<dbReference type="Pfam" id="PF06202">
    <property type="entry name" value="GDE_C"/>
    <property type="match status" value="1"/>
</dbReference>
<keyword evidence="3" id="KW-0808">Transferase</keyword>
<dbReference type="InterPro" id="IPR024742">
    <property type="entry name" value="Glycogen_debranch_N"/>
</dbReference>
<dbReference type="AlphaFoldDB" id="A0A1H7GUP0"/>
<dbReference type="GO" id="GO:0004134">
    <property type="term" value="F:4-alpha-glucanotransferase activity"/>
    <property type="evidence" value="ECO:0007669"/>
    <property type="project" value="InterPro"/>
</dbReference>
<dbReference type="OrthoDB" id="9761875at2"/>
<evidence type="ECO:0000313" key="4">
    <source>
        <dbReference type="Proteomes" id="UP000198620"/>
    </source>
</evidence>
<reference evidence="3 4" key="1">
    <citation type="submission" date="2016-10" db="EMBL/GenBank/DDBJ databases">
        <authorList>
            <person name="de Groot N.N."/>
        </authorList>
    </citation>
    <scope>NUCLEOTIDE SEQUENCE [LARGE SCALE GENOMIC DNA]</scope>
    <source>
        <strain evidence="3 4">Nv1</strain>
    </source>
</reference>
<evidence type="ECO:0000313" key="3">
    <source>
        <dbReference type="EMBL" id="SEK41798.1"/>
    </source>
</evidence>
<evidence type="ECO:0000259" key="2">
    <source>
        <dbReference type="Pfam" id="PF12439"/>
    </source>
</evidence>
<dbReference type="InterPro" id="IPR032790">
    <property type="entry name" value="GDE_C"/>
</dbReference>
<dbReference type="EMBL" id="FOBH01000001">
    <property type="protein sequence ID" value="SEK41798.1"/>
    <property type="molecule type" value="Genomic_DNA"/>
</dbReference>
<evidence type="ECO:0000259" key="1">
    <source>
        <dbReference type="Pfam" id="PF06202"/>
    </source>
</evidence>